<dbReference type="SUPFAM" id="SSF51182">
    <property type="entry name" value="RmlC-like cupins"/>
    <property type="match status" value="1"/>
</dbReference>
<dbReference type="Pfam" id="PF07883">
    <property type="entry name" value="Cupin_2"/>
    <property type="match status" value="1"/>
</dbReference>
<dbReference type="PANTHER" id="PTHR36440">
    <property type="entry name" value="PUTATIVE (AFU_ORTHOLOGUE AFUA_8G07350)-RELATED"/>
    <property type="match status" value="1"/>
</dbReference>
<dbReference type="Gene3D" id="2.60.120.10">
    <property type="entry name" value="Jelly Rolls"/>
    <property type="match status" value="1"/>
</dbReference>
<proteinExistence type="predicted"/>
<dbReference type="InterPro" id="IPR011051">
    <property type="entry name" value="RmlC_Cupin_sf"/>
</dbReference>
<comment type="caution">
    <text evidence="2">The sequence shown here is derived from an EMBL/GenBank/DDBJ whole genome shotgun (WGS) entry which is preliminary data.</text>
</comment>
<dbReference type="InterPro" id="IPR014710">
    <property type="entry name" value="RmlC-like_jellyroll"/>
</dbReference>
<dbReference type="InterPro" id="IPR053146">
    <property type="entry name" value="QDO-like"/>
</dbReference>
<feature type="domain" description="Cupin type-2" evidence="1">
    <location>
        <begin position="52"/>
        <end position="109"/>
    </location>
</feature>
<evidence type="ECO:0000259" key="1">
    <source>
        <dbReference type="Pfam" id="PF07883"/>
    </source>
</evidence>
<organism evidence="2 3">
    <name type="scientific">Nostoc punctiforme NIES-2108</name>
    <dbReference type="NCBI Taxonomy" id="1356359"/>
    <lineage>
        <taxon>Bacteria</taxon>
        <taxon>Bacillati</taxon>
        <taxon>Cyanobacteriota</taxon>
        <taxon>Cyanophyceae</taxon>
        <taxon>Nostocales</taxon>
        <taxon>Nostocaceae</taxon>
        <taxon>Nostoc</taxon>
    </lineage>
</organism>
<accession>A0A367S0I9</accession>
<sequence length="150" mass="16655">MQSATMRKPTILASGEGNQFSVIGAQFTTKVTGEETNQAWTIYEITDIEENGPPLHTHPWEEAFYILEGELDIQIGTETILASPGFFVNIPHNTPHGFKIRSATAKFLVLISPKGAQKFYEEMGQVADSPLLNMEKVQPVLNKYGLQFIA</sequence>
<dbReference type="InterPro" id="IPR013096">
    <property type="entry name" value="Cupin_2"/>
</dbReference>
<reference evidence="2 3" key="1">
    <citation type="submission" date="2016-04" db="EMBL/GenBank/DDBJ databases">
        <authorList>
            <person name="Evans L.H."/>
            <person name="Alamgir A."/>
            <person name="Owens N."/>
            <person name="Weber N.D."/>
            <person name="Virtaneva K."/>
            <person name="Barbian K."/>
            <person name="Babar A."/>
            <person name="Rosenke K."/>
        </authorList>
    </citation>
    <scope>NUCLEOTIDE SEQUENCE [LARGE SCALE GENOMIC DNA]</scope>
    <source>
        <strain evidence="2">NIES-2108</strain>
    </source>
</reference>
<gene>
    <name evidence="2" type="ORF">A6769_37845</name>
</gene>
<evidence type="ECO:0000313" key="3">
    <source>
        <dbReference type="Proteomes" id="UP000252085"/>
    </source>
</evidence>
<dbReference type="AlphaFoldDB" id="A0A367S0I9"/>
<dbReference type="PANTHER" id="PTHR36440:SF1">
    <property type="entry name" value="PUTATIVE (AFU_ORTHOLOGUE AFUA_8G07350)-RELATED"/>
    <property type="match status" value="1"/>
</dbReference>
<name>A0A367S0I9_NOSPU</name>
<evidence type="ECO:0000313" key="2">
    <source>
        <dbReference type="EMBL" id="RCJ42328.1"/>
    </source>
</evidence>
<protein>
    <recommendedName>
        <fullName evidence="1">Cupin type-2 domain-containing protein</fullName>
    </recommendedName>
</protein>
<dbReference type="EMBL" id="LXQE01000015">
    <property type="protein sequence ID" value="RCJ42328.1"/>
    <property type="molecule type" value="Genomic_DNA"/>
</dbReference>
<dbReference type="Proteomes" id="UP000252085">
    <property type="component" value="Unassembled WGS sequence"/>
</dbReference>